<name>A0A1E4RNU8_9ASCO</name>
<dbReference type="InterPro" id="IPR014842">
    <property type="entry name" value="AFT"/>
</dbReference>
<feature type="region of interest" description="Disordered" evidence="1">
    <location>
        <begin position="144"/>
        <end position="194"/>
    </location>
</feature>
<feature type="compositionally biased region" description="Basic and acidic residues" evidence="1">
    <location>
        <begin position="357"/>
        <end position="373"/>
    </location>
</feature>
<dbReference type="GeneID" id="30994606"/>
<feature type="compositionally biased region" description="Polar residues" evidence="1">
    <location>
        <begin position="144"/>
        <end position="154"/>
    </location>
</feature>
<feature type="compositionally biased region" description="Polar residues" evidence="1">
    <location>
        <begin position="423"/>
        <end position="440"/>
    </location>
</feature>
<organism evidence="2 3">
    <name type="scientific">Hyphopichia burtonii NRRL Y-1933</name>
    <dbReference type="NCBI Taxonomy" id="984485"/>
    <lineage>
        <taxon>Eukaryota</taxon>
        <taxon>Fungi</taxon>
        <taxon>Dikarya</taxon>
        <taxon>Ascomycota</taxon>
        <taxon>Saccharomycotina</taxon>
        <taxon>Pichiomycetes</taxon>
        <taxon>Debaryomycetaceae</taxon>
        <taxon>Hyphopichia</taxon>
    </lineage>
</organism>
<dbReference type="Proteomes" id="UP000095085">
    <property type="component" value="Unassembled WGS sequence"/>
</dbReference>
<feature type="compositionally biased region" description="Polar residues" evidence="1">
    <location>
        <begin position="347"/>
        <end position="356"/>
    </location>
</feature>
<evidence type="ECO:0000256" key="1">
    <source>
        <dbReference type="SAM" id="MobiDB-lite"/>
    </source>
</evidence>
<dbReference type="OrthoDB" id="4068596at2759"/>
<dbReference type="RefSeq" id="XP_020078015.1">
    <property type="nucleotide sequence ID" value="XM_020220056.1"/>
</dbReference>
<protein>
    <submittedName>
        <fullName evidence="2">Uncharacterized protein</fullName>
    </submittedName>
</protein>
<evidence type="ECO:0000313" key="3">
    <source>
        <dbReference type="Proteomes" id="UP000095085"/>
    </source>
</evidence>
<feature type="compositionally biased region" description="Basic residues" evidence="1">
    <location>
        <begin position="177"/>
        <end position="188"/>
    </location>
</feature>
<dbReference type="GO" id="GO:0000981">
    <property type="term" value="F:DNA-binding transcription factor activity, RNA polymerase II-specific"/>
    <property type="evidence" value="ECO:0007669"/>
    <property type="project" value="InterPro"/>
</dbReference>
<dbReference type="GO" id="GO:0045944">
    <property type="term" value="P:positive regulation of transcription by RNA polymerase II"/>
    <property type="evidence" value="ECO:0007669"/>
    <property type="project" value="InterPro"/>
</dbReference>
<accession>A0A1E4RNU8</accession>
<feature type="compositionally biased region" description="Polar residues" evidence="1">
    <location>
        <begin position="304"/>
        <end position="320"/>
    </location>
</feature>
<feature type="region of interest" description="Disordered" evidence="1">
    <location>
        <begin position="419"/>
        <end position="464"/>
    </location>
</feature>
<sequence>MGSRRLNTCPFKLRANYSIRNKEWTILVVNDQHDHSLDSSYEETNLDSKSSKVALSRKKKLISLKNSSMSSNQEDERSSRQTFTPNIQLDDSAFSNAIDNSMSNNTPSYKNSSSADVFSTFIPPSNMSASEIMKNDTDELSKATGLSNTTVTDQQSKEQNREHGKILNGNNFESFHSKPKISKAKQNYRSRSSTVLSLPERVALQLENEVNQLIGSRVFNNTKLTTIDKTKIITQLVDHLLNHNKDQGDYTLQNESQMGKPYTEDPQEGSYLGEQNVSNDLIDVNNLGSEDIATSMDTRDISEHQNIPLHSNPPITNPQSEIRKQNHTHQAIGQQVQHSKENHSEGNQDQGKNKQQPFDRNEHDQNQAHDHQQDQQNQQSQKSALTNWLTNTSYSTQNNLAANANANLIPLSPLLNDKDTDYNPASSNPVTSQHAENSMDTFGPLPGLSMNTGTSSFGNNNSNSTFNTTTSTGLIGNASNNSYNSMNFMIPSQNIQMLQINHQTQQLPSFNSIQNQLPLSPNSLSNNSTPSLFSTSMGSSALIPPSNTNFNTTLNPSHLLKSSNSKNHTLPMSNNQPLSGAMVNLNEFKLTSNPSNHVSNLN</sequence>
<reference evidence="3" key="1">
    <citation type="submission" date="2016-05" db="EMBL/GenBank/DDBJ databases">
        <title>Comparative genomics of biotechnologically important yeasts.</title>
        <authorList>
            <consortium name="DOE Joint Genome Institute"/>
            <person name="Riley R."/>
            <person name="Haridas S."/>
            <person name="Wolfe K.H."/>
            <person name="Lopes M.R."/>
            <person name="Hittinger C.T."/>
            <person name="Goker M."/>
            <person name="Salamov A."/>
            <person name="Wisecaver J."/>
            <person name="Long T.M."/>
            <person name="Aerts A.L."/>
            <person name="Barry K."/>
            <person name="Choi C."/>
            <person name="Clum A."/>
            <person name="Coughlan A.Y."/>
            <person name="Deshpande S."/>
            <person name="Douglass A.P."/>
            <person name="Hanson S.J."/>
            <person name="Klenk H.-P."/>
            <person name="Labutti K."/>
            <person name="Lapidus A."/>
            <person name="Lindquist E."/>
            <person name="Lipzen A."/>
            <person name="Meier-Kolthoff J.P."/>
            <person name="Ohm R.A."/>
            <person name="Otillar R.P."/>
            <person name="Pangilinan J."/>
            <person name="Peng Y."/>
            <person name="Rokas A."/>
            <person name="Rosa C.A."/>
            <person name="Scheuner C."/>
            <person name="Sibirny A.A."/>
            <person name="Slot J.C."/>
            <person name="Stielow J.B."/>
            <person name="Sun H."/>
            <person name="Kurtzman C.P."/>
            <person name="Blackwell M."/>
            <person name="Grigoriev I.V."/>
            <person name="Jeffries T.W."/>
        </authorList>
    </citation>
    <scope>NUCLEOTIDE SEQUENCE [LARGE SCALE GENOMIC DNA]</scope>
    <source>
        <strain evidence="3">NRRL Y-1933</strain>
    </source>
</reference>
<dbReference type="Pfam" id="PF08731">
    <property type="entry name" value="AFT"/>
    <property type="match status" value="1"/>
</dbReference>
<feature type="region of interest" description="Disordered" evidence="1">
    <location>
        <begin position="64"/>
        <end position="87"/>
    </location>
</feature>
<keyword evidence="3" id="KW-1185">Reference proteome</keyword>
<feature type="region of interest" description="Disordered" evidence="1">
    <location>
        <begin position="304"/>
        <end position="383"/>
    </location>
</feature>
<feature type="compositionally biased region" description="Low complexity" evidence="1">
    <location>
        <begin position="451"/>
        <end position="464"/>
    </location>
</feature>
<evidence type="ECO:0000313" key="2">
    <source>
        <dbReference type="EMBL" id="ODV68948.1"/>
    </source>
</evidence>
<proteinExistence type="predicted"/>
<feature type="compositionally biased region" description="Polar residues" evidence="1">
    <location>
        <begin position="328"/>
        <end position="337"/>
    </location>
</feature>
<dbReference type="EMBL" id="KV454539">
    <property type="protein sequence ID" value="ODV68948.1"/>
    <property type="molecule type" value="Genomic_DNA"/>
</dbReference>
<dbReference type="STRING" id="984485.A0A1E4RNU8"/>
<gene>
    <name evidence="2" type="ORF">HYPBUDRAFT_147473</name>
</gene>
<feature type="compositionally biased region" description="Basic and acidic residues" evidence="1">
    <location>
        <begin position="155"/>
        <end position="165"/>
    </location>
</feature>
<dbReference type="GO" id="GO:0010106">
    <property type="term" value="P:cellular response to iron ion starvation"/>
    <property type="evidence" value="ECO:0007669"/>
    <property type="project" value="InterPro"/>
</dbReference>
<feature type="region of interest" description="Disordered" evidence="1">
    <location>
        <begin position="248"/>
        <end position="273"/>
    </location>
</feature>
<dbReference type="AlphaFoldDB" id="A0A1E4RNU8"/>